<keyword evidence="3" id="KW-0732">Signal</keyword>
<gene>
    <name evidence="6" type="ORF">ACFQ5M_06965</name>
</gene>
<keyword evidence="2" id="KW-0812">Transmembrane</keyword>
<dbReference type="InterPro" id="IPR021759">
    <property type="entry name" value="WxLIP_HBD"/>
</dbReference>
<keyword evidence="2" id="KW-1133">Transmembrane helix</keyword>
<feature type="domain" description="WxL Interacting Protein host binding" evidence="5">
    <location>
        <begin position="175"/>
        <end position="304"/>
    </location>
</feature>
<keyword evidence="2" id="KW-0472">Membrane</keyword>
<evidence type="ECO:0000256" key="1">
    <source>
        <dbReference type="SAM" id="MobiDB-lite"/>
    </source>
</evidence>
<feature type="region of interest" description="Disordered" evidence="1">
    <location>
        <begin position="352"/>
        <end position="372"/>
    </location>
</feature>
<dbReference type="Proteomes" id="UP001597267">
    <property type="component" value="Unassembled WGS sequence"/>
</dbReference>
<feature type="domain" description="WxL Interacting Protein peptidoglycan binding" evidence="4">
    <location>
        <begin position="46"/>
        <end position="165"/>
    </location>
</feature>
<dbReference type="EMBL" id="JBHTOP010000022">
    <property type="protein sequence ID" value="MFD1671827.1"/>
    <property type="molecule type" value="Genomic_DNA"/>
</dbReference>
<feature type="signal peptide" evidence="3">
    <location>
        <begin position="1"/>
        <end position="30"/>
    </location>
</feature>
<feature type="chain" id="PRO_5046833432" evidence="3">
    <location>
        <begin position="31"/>
        <end position="372"/>
    </location>
</feature>
<evidence type="ECO:0000313" key="6">
    <source>
        <dbReference type="EMBL" id="MFD1671827.1"/>
    </source>
</evidence>
<dbReference type="RefSeq" id="WP_125714511.1">
    <property type="nucleotide sequence ID" value="NZ_JBHTOP010000022.1"/>
</dbReference>
<evidence type="ECO:0000259" key="5">
    <source>
        <dbReference type="Pfam" id="PF11797"/>
    </source>
</evidence>
<comment type="caution">
    <text evidence="6">The sequence shown here is derived from an EMBL/GenBank/DDBJ whole genome shotgun (WGS) entry which is preliminary data.</text>
</comment>
<feature type="transmembrane region" description="Helical" evidence="2">
    <location>
        <begin position="319"/>
        <end position="344"/>
    </location>
</feature>
<evidence type="ECO:0000256" key="3">
    <source>
        <dbReference type="SAM" id="SignalP"/>
    </source>
</evidence>
<keyword evidence="7" id="KW-1185">Reference proteome</keyword>
<name>A0ABW4JA81_9LACO</name>
<evidence type="ECO:0000313" key="7">
    <source>
        <dbReference type="Proteomes" id="UP001597267"/>
    </source>
</evidence>
<accession>A0ABW4JA81</accession>
<evidence type="ECO:0000259" key="4">
    <source>
        <dbReference type="Pfam" id="PF06030"/>
    </source>
</evidence>
<dbReference type="Pfam" id="PF11797">
    <property type="entry name" value="WxLIP_HBD"/>
    <property type="match status" value="1"/>
</dbReference>
<protein>
    <submittedName>
        <fullName evidence="6">WxL protein peptidoglycan domain-containing protein</fullName>
    </submittedName>
</protein>
<organism evidence="6 7">
    <name type="scientific">Agrilactobacillus yilanensis</name>
    <dbReference type="NCBI Taxonomy" id="2485997"/>
    <lineage>
        <taxon>Bacteria</taxon>
        <taxon>Bacillati</taxon>
        <taxon>Bacillota</taxon>
        <taxon>Bacilli</taxon>
        <taxon>Lactobacillales</taxon>
        <taxon>Lactobacillaceae</taxon>
        <taxon>Agrilactobacillus</taxon>
    </lineage>
</organism>
<dbReference type="Pfam" id="PF06030">
    <property type="entry name" value="WxLIP_PGBD"/>
    <property type="match status" value="1"/>
</dbReference>
<proteinExistence type="predicted"/>
<sequence>MIRWYAKKIITALLLSFCLIAGGTSTKVQAADTQSSSSSVKNKSSFSVQAIIPKEQEDQNRGFFDLTVQPNEVHEVGIRLFNTGTEKITVTVAVNNAYTSNSGAIAYDKHDRKLYDTASDSMADLVQGKRRQVVTLEPNGIKEVKFKIKAPETQYQGMILGAITATGATDPAKKQQITINNRIAYSLGIVYREGDFASVTPKFKVGKATPKIIATQQGISLELENSMPINASKMSIHTEFYKNGKRIKEIDQSKLEMAPYSYFKHFIPITLSAGSYKITGKIQSENGGYQTFTKHFNITKTKEAKKTVAKPVVQKKNNIGLIVLFIALGIIVLAIVWIAIYYFAMASGKKKRSARKARRTGDNRRSSRRKNR</sequence>
<dbReference type="InterPro" id="IPR010317">
    <property type="entry name" value="WxLIP_PGBD"/>
</dbReference>
<reference evidence="7" key="1">
    <citation type="journal article" date="2019" name="Int. J. Syst. Evol. Microbiol.">
        <title>The Global Catalogue of Microorganisms (GCM) 10K type strain sequencing project: providing services to taxonomists for standard genome sequencing and annotation.</title>
        <authorList>
            <consortium name="The Broad Institute Genomics Platform"/>
            <consortium name="The Broad Institute Genome Sequencing Center for Infectious Disease"/>
            <person name="Wu L."/>
            <person name="Ma J."/>
        </authorList>
    </citation>
    <scope>NUCLEOTIDE SEQUENCE [LARGE SCALE GENOMIC DNA]</scope>
    <source>
        <strain evidence="7">CCM 8896</strain>
    </source>
</reference>
<evidence type="ECO:0000256" key="2">
    <source>
        <dbReference type="SAM" id="Phobius"/>
    </source>
</evidence>